<evidence type="ECO:0000313" key="4">
    <source>
        <dbReference type="Proteomes" id="UP000823201"/>
    </source>
</evidence>
<feature type="region of interest" description="Disordered" evidence="2">
    <location>
        <begin position="23"/>
        <end position="57"/>
    </location>
</feature>
<dbReference type="Pfam" id="PF08176">
    <property type="entry name" value="SspK"/>
    <property type="match status" value="1"/>
</dbReference>
<dbReference type="RefSeq" id="WP_205007625.1">
    <property type="nucleotide sequence ID" value="NZ_CBCRXA010000032.1"/>
</dbReference>
<evidence type="ECO:0000313" key="3">
    <source>
        <dbReference type="EMBL" id="MBM7659078.1"/>
    </source>
</evidence>
<protein>
    <submittedName>
        <fullName evidence="3">Small acid-soluble spore protein K</fullName>
    </submittedName>
</protein>
<name>A0ABS2QB95_9BACL</name>
<reference evidence="3 4" key="1">
    <citation type="submission" date="2021-01" db="EMBL/GenBank/DDBJ databases">
        <title>Genomic Encyclopedia of Type Strains, Phase IV (KMG-IV): sequencing the most valuable type-strain genomes for metagenomic binning, comparative biology and taxonomic classification.</title>
        <authorList>
            <person name="Goeker M."/>
        </authorList>
    </citation>
    <scope>NUCLEOTIDE SEQUENCE [LARGE SCALE GENOMIC DNA]</scope>
    <source>
        <strain evidence="3 4">DSM 100968</strain>
    </source>
</reference>
<sequence length="57" mass="6348">MDKPGTTYSVQDEDQLWPAAKASYASKRADGTINDHPGERMFSAHAGERRNSDHVED</sequence>
<keyword evidence="1" id="KW-0749">Sporulation</keyword>
<keyword evidence="4" id="KW-1185">Reference proteome</keyword>
<dbReference type="Proteomes" id="UP000823201">
    <property type="component" value="Unassembled WGS sequence"/>
</dbReference>
<organism evidence="3 4">
    <name type="scientific">Sporolactobacillus spathodeae</name>
    <dbReference type="NCBI Taxonomy" id="1465502"/>
    <lineage>
        <taxon>Bacteria</taxon>
        <taxon>Bacillati</taxon>
        <taxon>Bacillota</taxon>
        <taxon>Bacilli</taxon>
        <taxon>Bacillales</taxon>
        <taxon>Sporolactobacillaceae</taxon>
        <taxon>Sporolactobacillus</taxon>
    </lineage>
</organism>
<comment type="caution">
    <text evidence="3">The sequence shown here is derived from an EMBL/GenBank/DDBJ whole genome shotgun (WGS) entry which is preliminary data.</text>
</comment>
<dbReference type="EMBL" id="JAFBEV010000034">
    <property type="protein sequence ID" value="MBM7659078.1"/>
    <property type="molecule type" value="Genomic_DNA"/>
</dbReference>
<dbReference type="InterPro" id="IPR012611">
    <property type="entry name" value="SASP_SspK"/>
</dbReference>
<feature type="compositionally biased region" description="Basic and acidic residues" evidence="2">
    <location>
        <begin position="46"/>
        <end position="57"/>
    </location>
</feature>
<evidence type="ECO:0000256" key="1">
    <source>
        <dbReference type="ARBA" id="ARBA00022969"/>
    </source>
</evidence>
<evidence type="ECO:0000256" key="2">
    <source>
        <dbReference type="SAM" id="MobiDB-lite"/>
    </source>
</evidence>
<proteinExistence type="predicted"/>
<gene>
    <name evidence="3" type="ORF">JOC27_002569</name>
</gene>
<accession>A0ABS2QB95</accession>